<dbReference type="Gene3D" id="3.40.50.300">
    <property type="entry name" value="P-loop containing nucleotide triphosphate hydrolases"/>
    <property type="match status" value="1"/>
</dbReference>
<dbReference type="GO" id="GO:0006270">
    <property type="term" value="P:DNA replication initiation"/>
    <property type="evidence" value="ECO:0007669"/>
    <property type="project" value="TreeGrafter"/>
</dbReference>
<accession>A0A2M9CQQ2</accession>
<dbReference type="AlphaFoldDB" id="A0A2M9CQQ2"/>
<keyword evidence="12" id="KW-1185">Reference proteome</keyword>
<dbReference type="GO" id="GO:0003677">
    <property type="term" value="F:DNA binding"/>
    <property type="evidence" value="ECO:0007669"/>
    <property type="project" value="UniProtKB-UniRule"/>
</dbReference>
<dbReference type="Gene3D" id="3.40.1440.60">
    <property type="entry name" value="PriA, 3(prime) DNA-binding domain"/>
    <property type="match status" value="1"/>
</dbReference>
<keyword evidence="1 8" id="KW-0639">Primosome</keyword>
<evidence type="ECO:0000256" key="9">
    <source>
        <dbReference type="SAM" id="MobiDB-lite"/>
    </source>
</evidence>
<feature type="binding site" evidence="8">
    <location>
        <position position="482"/>
    </location>
    <ligand>
        <name>Zn(2+)</name>
        <dbReference type="ChEBI" id="CHEBI:29105"/>
        <label>1</label>
    </ligand>
</feature>
<feature type="domain" description="Primosomal protein N' 3' DNA-binding" evidence="10">
    <location>
        <begin position="55"/>
        <end position="149"/>
    </location>
</feature>
<dbReference type="RefSeq" id="WP_100422855.1">
    <property type="nucleotide sequence ID" value="NZ_BOOX01000006.1"/>
</dbReference>
<feature type="binding site" evidence="8">
    <location>
        <position position="494"/>
    </location>
    <ligand>
        <name>Zn(2+)</name>
        <dbReference type="ChEBI" id="CHEBI:29105"/>
        <label>2</label>
    </ligand>
</feature>
<evidence type="ECO:0000256" key="4">
    <source>
        <dbReference type="ARBA" id="ARBA00022741"/>
    </source>
</evidence>
<dbReference type="Pfam" id="PF17764">
    <property type="entry name" value="PriA_3primeBD"/>
    <property type="match status" value="1"/>
</dbReference>
<keyword evidence="11" id="KW-0378">Hydrolase</keyword>
<evidence type="ECO:0000313" key="11">
    <source>
        <dbReference type="EMBL" id="PJJ74219.1"/>
    </source>
</evidence>
<evidence type="ECO:0000259" key="10">
    <source>
        <dbReference type="Pfam" id="PF17764"/>
    </source>
</evidence>
<comment type="subunit">
    <text evidence="8">Component of the replication restart primosome.</text>
</comment>
<evidence type="ECO:0000256" key="5">
    <source>
        <dbReference type="ARBA" id="ARBA00022833"/>
    </source>
</evidence>
<evidence type="ECO:0000256" key="3">
    <source>
        <dbReference type="ARBA" id="ARBA00022723"/>
    </source>
</evidence>
<evidence type="ECO:0000256" key="8">
    <source>
        <dbReference type="HAMAP-Rule" id="MF_00983"/>
    </source>
</evidence>
<keyword evidence="4 8" id="KW-0547">Nucleotide-binding</keyword>
<evidence type="ECO:0000313" key="12">
    <source>
        <dbReference type="Proteomes" id="UP000231693"/>
    </source>
</evidence>
<comment type="function">
    <text evidence="8">Initiates the restart of stalled replication forks, which reloads the replicative helicase on sites other than the origin of replication. Recognizes and binds to abandoned replication forks and remodels them to uncover a helicase loading site. Promotes assembly of the primosome at these replication forks.</text>
</comment>
<proteinExistence type="inferred from homology"/>
<protein>
    <recommendedName>
        <fullName evidence="8">Probable replication restart protein PriA</fullName>
    </recommendedName>
    <alternativeName>
        <fullName evidence="8">Putative ATP-dependent DNA helicase PriA</fullName>
    </alternativeName>
</protein>
<comment type="cofactor">
    <cofactor evidence="8">
        <name>Zn(2+)</name>
        <dbReference type="ChEBI" id="CHEBI:29105"/>
    </cofactor>
    <text evidence="8">Binds 2 zinc ions per subunit.</text>
</comment>
<name>A0A2M9CQQ2_9CELL</name>
<reference evidence="11 12" key="1">
    <citation type="submission" date="2017-11" db="EMBL/GenBank/DDBJ databases">
        <title>Genomic Encyclopedia of Archaeal and Bacterial Type Strains, Phase II (KMG-II): From Individual Species to Whole Genera.</title>
        <authorList>
            <person name="Goeker M."/>
        </authorList>
    </citation>
    <scope>NUCLEOTIDE SEQUENCE [LARGE SCALE GENOMIC DNA]</scope>
    <source>
        <strain evidence="11 12">DSM 25478</strain>
    </source>
</reference>
<dbReference type="GO" id="GO:0005524">
    <property type="term" value="F:ATP binding"/>
    <property type="evidence" value="ECO:0007669"/>
    <property type="project" value="UniProtKB-UniRule"/>
</dbReference>
<keyword evidence="3 8" id="KW-0479">Metal-binding</keyword>
<evidence type="ECO:0000256" key="1">
    <source>
        <dbReference type="ARBA" id="ARBA00022515"/>
    </source>
</evidence>
<keyword evidence="7 8" id="KW-0238">DNA-binding</keyword>
<sequence>MTTQPSGEPGAEPADAGEQLTLLDLPAPTAPAPRDAAGGVPVAADQPVARVALQLVPAHLDRTFDYLVPASMADDARPGVRVKVRFGGQDVDGYVLERAATTDHDGTLLPLRRVVSPEQVLTPAVARLCRTVADHYAGTLADVLRLAVPRRHAQAEKAHVAAAAAGGAAAGGTAAAESTDAGTAGAAAGEHAASDTNASGTSASDTSGTSPPDAGGAAADRAATLWQPYPSGAAFLSRVAAGDAPRAVWTALPGRSGDDAIEDWALALAGAVRAAAVADRGVIVVLPDARDVAHLARALDATGWSCWSARTPGQYVRLEADAGPSPRYRAFLAALRGDVRVVIGTRAAAFAPVADLGLVAVWDDGESTLAEPRAPYPHVREVLALRSAAEGAAFLLGSLSRTVQAHALVTSGWAREIVAPREVVRRSAPRVRALTSVELASEGAAAGARLPEPAWRVARTALGKGPVLVQVPRAGYLPVVACVRCRTPARCTTCHGPLGLRGARETPQCTWCGTLAGAWRCEECHATGLRSVRVGAERTAEELGRAFPGVPVRQSGASAPGGVLATVDARPALVVATPGAEPVAVGGYAAVLLLDAASSTAAVRLAVAQEALHRWQVAASLARTPADGGQVLLVGDAAPAPTNALVRWDAAGFADRELTERAELGLPPAVRVAAVTGDRDAVRAVVARVRLATDETVLGPVEVEDDARRARETTAPPVRTVVRVPVAQGRALARELGESMAIRSARREGGSVRVQLDPAEML</sequence>
<dbReference type="GO" id="GO:0008270">
    <property type="term" value="F:zinc ion binding"/>
    <property type="evidence" value="ECO:0007669"/>
    <property type="project" value="UniProtKB-UniRule"/>
</dbReference>
<feature type="binding site" evidence="8">
    <location>
        <position position="512"/>
    </location>
    <ligand>
        <name>Zn(2+)</name>
        <dbReference type="ChEBI" id="CHEBI:29105"/>
        <label>2</label>
    </ligand>
</feature>
<feature type="binding site" evidence="8">
    <location>
        <position position="491"/>
    </location>
    <ligand>
        <name>Zn(2+)</name>
        <dbReference type="ChEBI" id="CHEBI:29105"/>
        <label>2</label>
    </ligand>
</feature>
<dbReference type="GO" id="GO:0006310">
    <property type="term" value="P:DNA recombination"/>
    <property type="evidence" value="ECO:0007669"/>
    <property type="project" value="InterPro"/>
</dbReference>
<feature type="compositionally biased region" description="Low complexity" evidence="9">
    <location>
        <begin position="20"/>
        <end position="37"/>
    </location>
</feature>
<dbReference type="InterPro" id="IPR005259">
    <property type="entry name" value="PriA"/>
</dbReference>
<evidence type="ECO:0000256" key="2">
    <source>
        <dbReference type="ARBA" id="ARBA00022705"/>
    </source>
</evidence>
<evidence type="ECO:0000256" key="6">
    <source>
        <dbReference type="ARBA" id="ARBA00022840"/>
    </source>
</evidence>
<keyword evidence="6 8" id="KW-0067">ATP-binding</keyword>
<dbReference type="GO" id="GO:1990077">
    <property type="term" value="C:primosome complex"/>
    <property type="evidence" value="ECO:0007669"/>
    <property type="project" value="UniProtKB-UniRule"/>
</dbReference>
<feature type="binding site" evidence="8">
    <location>
        <position position="521"/>
    </location>
    <ligand>
        <name>Zn(2+)</name>
        <dbReference type="ChEBI" id="CHEBI:29105"/>
        <label>1</label>
    </ligand>
</feature>
<evidence type="ECO:0000256" key="7">
    <source>
        <dbReference type="ARBA" id="ARBA00023125"/>
    </source>
</evidence>
<keyword evidence="11" id="KW-0347">Helicase</keyword>
<dbReference type="InterPro" id="IPR042115">
    <property type="entry name" value="PriA_3primeBD_sf"/>
</dbReference>
<comment type="similarity">
    <text evidence="8">Belongs to the helicase family. PriA subfamily.</text>
</comment>
<feature type="binding site" evidence="8">
    <location>
        <position position="509"/>
    </location>
    <ligand>
        <name>Zn(2+)</name>
        <dbReference type="ChEBI" id="CHEBI:29105"/>
        <label>2</label>
    </ligand>
</feature>
<dbReference type="InterPro" id="IPR027417">
    <property type="entry name" value="P-loop_NTPase"/>
</dbReference>
<dbReference type="InterPro" id="IPR041222">
    <property type="entry name" value="PriA_3primeBD"/>
</dbReference>
<dbReference type="GO" id="GO:0006269">
    <property type="term" value="P:DNA replication, synthesis of primer"/>
    <property type="evidence" value="ECO:0007669"/>
    <property type="project" value="UniProtKB-KW"/>
</dbReference>
<feature type="region of interest" description="Disordered" evidence="9">
    <location>
        <begin position="1"/>
        <end position="39"/>
    </location>
</feature>
<dbReference type="PANTHER" id="PTHR30580:SF0">
    <property type="entry name" value="PRIMOSOMAL PROTEIN N"/>
    <property type="match status" value="1"/>
</dbReference>
<dbReference type="SUPFAM" id="SSF48695">
    <property type="entry name" value="Multiheme cytochromes"/>
    <property type="match status" value="1"/>
</dbReference>
<feature type="binding site" evidence="8">
    <location>
        <position position="485"/>
    </location>
    <ligand>
        <name>Zn(2+)</name>
        <dbReference type="ChEBI" id="CHEBI:29105"/>
        <label>1</label>
    </ligand>
</feature>
<dbReference type="HAMAP" id="MF_00983">
    <property type="entry name" value="PriA"/>
    <property type="match status" value="1"/>
</dbReference>
<dbReference type="GO" id="GO:0006302">
    <property type="term" value="P:double-strand break repair"/>
    <property type="evidence" value="ECO:0007669"/>
    <property type="project" value="InterPro"/>
</dbReference>
<comment type="caution">
    <text evidence="11">The sequence shown here is derived from an EMBL/GenBank/DDBJ whole genome shotgun (WGS) entry which is preliminary data.</text>
</comment>
<feature type="region of interest" description="Disordered" evidence="9">
    <location>
        <begin position="181"/>
        <end position="219"/>
    </location>
</feature>
<dbReference type="InterPro" id="IPR036280">
    <property type="entry name" value="Multihaem_cyt_sf"/>
</dbReference>
<gene>
    <name evidence="8" type="primary">priA</name>
    <name evidence="11" type="ORF">CLV28_1713</name>
</gene>
<keyword evidence="2 8" id="KW-0235">DNA replication</keyword>
<dbReference type="Proteomes" id="UP000231693">
    <property type="component" value="Unassembled WGS sequence"/>
</dbReference>
<keyword evidence="5 8" id="KW-0862">Zinc</keyword>
<comment type="caution">
    <text evidence="8">As this protein does not have any detectable helicase domains, it probably does not have helicase activity.</text>
</comment>
<feature type="binding site" evidence="8">
    <location>
        <position position="524"/>
    </location>
    <ligand>
        <name>Zn(2+)</name>
        <dbReference type="ChEBI" id="CHEBI:29105"/>
        <label>1</label>
    </ligand>
</feature>
<dbReference type="OrthoDB" id="3177118at2"/>
<dbReference type="PANTHER" id="PTHR30580">
    <property type="entry name" value="PRIMOSOMAL PROTEIN N"/>
    <property type="match status" value="1"/>
</dbReference>
<dbReference type="GO" id="GO:0043138">
    <property type="term" value="F:3'-5' DNA helicase activity"/>
    <property type="evidence" value="ECO:0007669"/>
    <property type="project" value="TreeGrafter"/>
</dbReference>
<dbReference type="EMBL" id="PGFE01000002">
    <property type="protein sequence ID" value="PJJ74219.1"/>
    <property type="molecule type" value="Genomic_DNA"/>
</dbReference>
<organism evidence="11 12">
    <name type="scientific">Sediminihabitans luteus</name>
    <dbReference type="NCBI Taxonomy" id="1138585"/>
    <lineage>
        <taxon>Bacteria</taxon>
        <taxon>Bacillati</taxon>
        <taxon>Actinomycetota</taxon>
        <taxon>Actinomycetes</taxon>
        <taxon>Micrococcales</taxon>
        <taxon>Cellulomonadaceae</taxon>
        <taxon>Sediminihabitans</taxon>
    </lineage>
</organism>